<proteinExistence type="predicted"/>
<evidence type="ECO:0000313" key="3">
    <source>
        <dbReference type="Proteomes" id="UP000736335"/>
    </source>
</evidence>
<reference evidence="2" key="1">
    <citation type="journal article" date="2020" name="Nat. Commun.">
        <title>Large-scale genome sequencing of mycorrhizal fungi provides insights into the early evolution of symbiotic traits.</title>
        <authorList>
            <person name="Miyauchi S."/>
            <person name="Kiss E."/>
            <person name="Kuo A."/>
            <person name="Drula E."/>
            <person name="Kohler A."/>
            <person name="Sanchez-Garcia M."/>
            <person name="Morin E."/>
            <person name="Andreopoulos B."/>
            <person name="Barry K.W."/>
            <person name="Bonito G."/>
            <person name="Buee M."/>
            <person name="Carver A."/>
            <person name="Chen C."/>
            <person name="Cichocki N."/>
            <person name="Clum A."/>
            <person name="Culley D."/>
            <person name="Crous P.W."/>
            <person name="Fauchery L."/>
            <person name="Girlanda M."/>
            <person name="Hayes R.D."/>
            <person name="Keri Z."/>
            <person name="LaButti K."/>
            <person name="Lipzen A."/>
            <person name="Lombard V."/>
            <person name="Magnuson J."/>
            <person name="Maillard F."/>
            <person name="Murat C."/>
            <person name="Nolan M."/>
            <person name="Ohm R.A."/>
            <person name="Pangilinan J."/>
            <person name="Pereira M.F."/>
            <person name="Perotto S."/>
            <person name="Peter M."/>
            <person name="Pfister S."/>
            <person name="Riley R."/>
            <person name="Sitrit Y."/>
            <person name="Stielow J.B."/>
            <person name="Szollosi G."/>
            <person name="Zifcakova L."/>
            <person name="Stursova M."/>
            <person name="Spatafora J.W."/>
            <person name="Tedersoo L."/>
            <person name="Vaario L.M."/>
            <person name="Yamada A."/>
            <person name="Yan M."/>
            <person name="Wang P."/>
            <person name="Xu J."/>
            <person name="Bruns T."/>
            <person name="Baldrian P."/>
            <person name="Vilgalys R."/>
            <person name="Dunand C."/>
            <person name="Henrissat B."/>
            <person name="Grigoriev I.V."/>
            <person name="Hibbett D."/>
            <person name="Nagy L.G."/>
            <person name="Martin F.M."/>
        </authorList>
    </citation>
    <scope>NUCLEOTIDE SEQUENCE</scope>
    <source>
        <strain evidence="2">UH-Tt-Lm1</strain>
    </source>
</reference>
<feature type="compositionally biased region" description="Polar residues" evidence="1">
    <location>
        <begin position="96"/>
        <end position="106"/>
    </location>
</feature>
<gene>
    <name evidence="2" type="ORF">BJ322DRAFT_144585</name>
</gene>
<dbReference type="AlphaFoldDB" id="A0A9P6HCP0"/>
<accession>A0A9P6HCP0</accession>
<sequence>MREAWGFLLALQRGSVRVLLGHWGACLASTPDAERPIRYMRDMRTSRITLRRVVALVNERVRRVEAPGLMGLPPRSCARPYEHERSHRVGTAHPESAQSLQDQYSADTKSTGPVLRWCRQDRVVGTTHFVARSGYPSSSRAELFAIAVDASDIVVLV</sequence>
<name>A0A9P6HCP0_9AGAM</name>
<keyword evidence="3" id="KW-1185">Reference proteome</keyword>
<feature type="region of interest" description="Disordered" evidence="1">
    <location>
        <begin position="80"/>
        <end position="106"/>
    </location>
</feature>
<comment type="caution">
    <text evidence="2">The sequence shown here is derived from an EMBL/GenBank/DDBJ whole genome shotgun (WGS) entry which is preliminary data.</text>
</comment>
<protein>
    <submittedName>
        <fullName evidence="2">Uncharacterized protein</fullName>
    </submittedName>
</protein>
<evidence type="ECO:0000256" key="1">
    <source>
        <dbReference type="SAM" id="MobiDB-lite"/>
    </source>
</evidence>
<dbReference type="Proteomes" id="UP000736335">
    <property type="component" value="Unassembled WGS sequence"/>
</dbReference>
<reference evidence="2" key="2">
    <citation type="submission" date="2020-11" db="EMBL/GenBank/DDBJ databases">
        <authorList>
            <consortium name="DOE Joint Genome Institute"/>
            <person name="Kuo A."/>
            <person name="Miyauchi S."/>
            <person name="Kiss E."/>
            <person name="Drula E."/>
            <person name="Kohler A."/>
            <person name="Sanchez-Garcia M."/>
            <person name="Andreopoulos B."/>
            <person name="Barry K.W."/>
            <person name="Bonito G."/>
            <person name="Buee M."/>
            <person name="Carver A."/>
            <person name="Chen C."/>
            <person name="Cichocki N."/>
            <person name="Clum A."/>
            <person name="Culley D."/>
            <person name="Crous P.W."/>
            <person name="Fauchery L."/>
            <person name="Girlanda M."/>
            <person name="Hayes R."/>
            <person name="Keri Z."/>
            <person name="Labutti K."/>
            <person name="Lipzen A."/>
            <person name="Lombard V."/>
            <person name="Magnuson J."/>
            <person name="Maillard F."/>
            <person name="Morin E."/>
            <person name="Murat C."/>
            <person name="Nolan M."/>
            <person name="Ohm R."/>
            <person name="Pangilinan J."/>
            <person name="Pereira M."/>
            <person name="Perotto S."/>
            <person name="Peter M."/>
            <person name="Riley R."/>
            <person name="Sitrit Y."/>
            <person name="Stielow B."/>
            <person name="Szollosi G."/>
            <person name="Zifcakova L."/>
            <person name="Stursova M."/>
            <person name="Spatafora J.W."/>
            <person name="Tedersoo L."/>
            <person name="Vaario L.-M."/>
            <person name="Yamada A."/>
            <person name="Yan M."/>
            <person name="Wang P."/>
            <person name="Xu J."/>
            <person name="Bruns T."/>
            <person name="Baldrian P."/>
            <person name="Vilgalys R."/>
            <person name="Henrissat B."/>
            <person name="Grigoriev I.V."/>
            <person name="Hibbett D."/>
            <person name="Nagy L.G."/>
            <person name="Martin F.M."/>
        </authorList>
    </citation>
    <scope>NUCLEOTIDE SEQUENCE</scope>
    <source>
        <strain evidence="2">UH-Tt-Lm1</strain>
    </source>
</reference>
<evidence type="ECO:0000313" key="2">
    <source>
        <dbReference type="EMBL" id="KAF9783294.1"/>
    </source>
</evidence>
<dbReference type="EMBL" id="WIUZ02000010">
    <property type="protein sequence ID" value="KAF9783294.1"/>
    <property type="molecule type" value="Genomic_DNA"/>
</dbReference>
<organism evidence="2 3">
    <name type="scientific">Thelephora terrestris</name>
    <dbReference type="NCBI Taxonomy" id="56493"/>
    <lineage>
        <taxon>Eukaryota</taxon>
        <taxon>Fungi</taxon>
        <taxon>Dikarya</taxon>
        <taxon>Basidiomycota</taxon>
        <taxon>Agaricomycotina</taxon>
        <taxon>Agaricomycetes</taxon>
        <taxon>Thelephorales</taxon>
        <taxon>Thelephoraceae</taxon>
        <taxon>Thelephora</taxon>
    </lineage>
</organism>